<protein>
    <submittedName>
        <fullName evidence="2">PhnB protein</fullName>
    </submittedName>
</protein>
<dbReference type="RefSeq" id="WP_091834893.1">
    <property type="nucleotide sequence ID" value="NZ_FOAN01000004.1"/>
</dbReference>
<dbReference type="STRING" id="1036779.SAMN04515666_104158"/>
<dbReference type="EMBL" id="FOAN01000004">
    <property type="protein sequence ID" value="SEL52243.1"/>
    <property type="molecule type" value="Genomic_DNA"/>
</dbReference>
<dbReference type="OrthoDB" id="9795306at2"/>
<reference evidence="3" key="1">
    <citation type="submission" date="2016-10" db="EMBL/GenBank/DDBJ databases">
        <authorList>
            <person name="Varghese N."/>
            <person name="Submissions S."/>
        </authorList>
    </citation>
    <scope>NUCLEOTIDE SEQUENCE [LARGE SCALE GENOMIC DNA]</scope>
    <source>
        <strain evidence="3">LMG 26383,CCUG 61248,R- 45681</strain>
    </source>
</reference>
<accession>A0A1H7QWE9</accession>
<dbReference type="PANTHER" id="PTHR33990">
    <property type="entry name" value="PROTEIN YJDN-RELATED"/>
    <property type="match status" value="1"/>
</dbReference>
<dbReference type="SUPFAM" id="SSF54593">
    <property type="entry name" value="Glyoxalase/Bleomycin resistance protein/Dihydroxybiphenyl dioxygenase"/>
    <property type="match status" value="1"/>
</dbReference>
<dbReference type="Gene3D" id="3.10.180.10">
    <property type="entry name" value="2,3-Dihydroxybiphenyl 1,2-Dioxygenase, domain 1"/>
    <property type="match status" value="1"/>
</dbReference>
<organism evidence="2 3">
    <name type="scientific">Bosea lupini</name>
    <dbReference type="NCBI Taxonomy" id="1036779"/>
    <lineage>
        <taxon>Bacteria</taxon>
        <taxon>Pseudomonadati</taxon>
        <taxon>Pseudomonadota</taxon>
        <taxon>Alphaproteobacteria</taxon>
        <taxon>Hyphomicrobiales</taxon>
        <taxon>Boseaceae</taxon>
        <taxon>Bosea</taxon>
    </lineage>
</organism>
<dbReference type="PANTHER" id="PTHR33990:SF1">
    <property type="entry name" value="PROTEIN YJDN"/>
    <property type="match status" value="1"/>
</dbReference>
<dbReference type="AlphaFoldDB" id="A0A1H7QWE9"/>
<evidence type="ECO:0000313" key="3">
    <source>
        <dbReference type="Proteomes" id="UP000199664"/>
    </source>
</evidence>
<proteinExistence type="predicted"/>
<evidence type="ECO:0000259" key="1">
    <source>
        <dbReference type="Pfam" id="PF06983"/>
    </source>
</evidence>
<evidence type="ECO:0000313" key="2">
    <source>
        <dbReference type="EMBL" id="SEL52243.1"/>
    </source>
</evidence>
<gene>
    <name evidence="2" type="ORF">SAMN04515666_104158</name>
</gene>
<dbReference type="InterPro" id="IPR029068">
    <property type="entry name" value="Glyas_Bleomycin-R_OHBP_Dase"/>
</dbReference>
<dbReference type="Proteomes" id="UP000199664">
    <property type="component" value="Unassembled WGS sequence"/>
</dbReference>
<sequence length="137" mass="14660">MKLAPYLFYDGRCEAAFTAYQSILGGKIEAMLPYEGSPSPVGPDWASKIMHACLVLPGGQMLMASDAPPEQSNGPMQSVSVSIGVEDNAQAERIFAALAEGGTVHMPIAETFWAERFGMLTDRYGAHWMVSGAAKAM</sequence>
<keyword evidence="3" id="KW-1185">Reference proteome</keyword>
<dbReference type="Pfam" id="PF06983">
    <property type="entry name" value="3-dmu-9_3-mt"/>
    <property type="match status" value="1"/>
</dbReference>
<dbReference type="InterPro" id="IPR028973">
    <property type="entry name" value="PhnB-like"/>
</dbReference>
<dbReference type="CDD" id="cd06588">
    <property type="entry name" value="PhnB_like"/>
    <property type="match status" value="1"/>
</dbReference>
<name>A0A1H7QWE9_9HYPH</name>
<feature type="domain" description="PhnB-like" evidence="1">
    <location>
        <begin position="2"/>
        <end position="130"/>
    </location>
</feature>